<keyword evidence="9" id="KW-0520">NAD</keyword>
<evidence type="ECO:0000256" key="9">
    <source>
        <dbReference type="PIRNR" id="PIRNR000094"/>
    </source>
</evidence>
<comment type="caution">
    <text evidence="10">The sequence shown here is derived from an EMBL/GenBank/DDBJ whole genome shotgun (WGS) entry which is preliminary data.</text>
</comment>
<dbReference type="InterPro" id="IPR002347">
    <property type="entry name" value="SDR_fam"/>
</dbReference>
<dbReference type="PIRSF" id="PIRSF000094">
    <property type="entry name" value="Enoyl-ACP_rdct"/>
    <property type="match status" value="1"/>
</dbReference>
<proteinExistence type="inferred from homology"/>
<evidence type="ECO:0000256" key="8">
    <source>
        <dbReference type="ARBA" id="ARBA00048572"/>
    </source>
</evidence>
<keyword evidence="7 9" id="KW-0275">Fatty acid biosynthesis</keyword>
<evidence type="ECO:0000313" key="11">
    <source>
        <dbReference type="Proteomes" id="UP001314635"/>
    </source>
</evidence>
<keyword evidence="6" id="KW-0443">Lipid metabolism</keyword>
<evidence type="ECO:0000256" key="3">
    <source>
        <dbReference type="ARBA" id="ARBA00022516"/>
    </source>
</evidence>
<keyword evidence="11" id="KW-1185">Reference proteome</keyword>
<dbReference type="Gene3D" id="3.40.50.720">
    <property type="entry name" value="NAD(P)-binding Rossmann-like Domain"/>
    <property type="match status" value="1"/>
</dbReference>
<dbReference type="SUPFAM" id="SSF51735">
    <property type="entry name" value="NAD(P)-binding Rossmann-fold domains"/>
    <property type="match status" value="1"/>
</dbReference>
<dbReference type="PANTHER" id="PTHR43159">
    <property type="entry name" value="ENOYL-[ACYL-CARRIER-PROTEIN] REDUCTASE"/>
    <property type="match status" value="1"/>
</dbReference>
<dbReference type="EC" id="1.3.1.9" evidence="9"/>
<protein>
    <recommendedName>
        <fullName evidence="9">Enoyl-[acyl-carrier-protein] reductase [NADH]</fullName>
        <ecNumber evidence="9">1.3.1.9</ecNumber>
    </recommendedName>
</protein>
<evidence type="ECO:0000256" key="5">
    <source>
        <dbReference type="ARBA" id="ARBA00023002"/>
    </source>
</evidence>
<name>A0ABS5GB83_9BRAD</name>
<dbReference type="InterPro" id="IPR014358">
    <property type="entry name" value="Enoyl-ACP_Rdtase_NADH"/>
</dbReference>
<dbReference type="CDD" id="cd05372">
    <property type="entry name" value="ENR_SDR"/>
    <property type="match status" value="1"/>
</dbReference>
<dbReference type="Gene3D" id="1.10.8.400">
    <property type="entry name" value="Enoyl acyl carrier protein reductase"/>
    <property type="match status" value="1"/>
</dbReference>
<dbReference type="Pfam" id="PF13561">
    <property type="entry name" value="adh_short_C2"/>
    <property type="match status" value="1"/>
</dbReference>
<comment type="catalytic activity">
    <reaction evidence="8 9">
        <text>a 2,3-saturated acyl-[ACP] + NAD(+) = a (2E)-enoyl-[ACP] + NADH + H(+)</text>
        <dbReference type="Rhea" id="RHEA:10240"/>
        <dbReference type="Rhea" id="RHEA-COMP:9925"/>
        <dbReference type="Rhea" id="RHEA-COMP:9926"/>
        <dbReference type="ChEBI" id="CHEBI:15378"/>
        <dbReference type="ChEBI" id="CHEBI:57540"/>
        <dbReference type="ChEBI" id="CHEBI:57945"/>
        <dbReference type="ChEBI" id="CHEBI:78784"/>
        <dbReference type="ChEBI" id="CHEBI:78785"/>
        <dbReference type="EC" id="1.3.1.9"/>
    </reaction>
</comment>
<comment type="pathway">
    <text evidence="1">Lipid metabolism; fatty acid biosynthesis.</text>
</comment>
<evidence type="ECO:0000256" key="7">
    <source>
        <dbReference type="ARBA" id="ARBA00023160"/>
    </source>
</evidence>
<comment type="similarity">
    <text evidence="2 9">Belongs to the short-chain dehydrogenases/reductases (SDR) family. FabI subfamily.</text>
</comment>
<dbReference type="Proteomes" id="UP001314635">
    <property type="component" value="Unassembled WGS sequence"/>
</dbReference>
<evidence type="ECO:0000256" key="6">
    <source>
        <dbReference type="ARBA" id="ARBA00023098"/>
    </source>
</evidence>
<gene>
    <name evidence="10" type="primary">fabI</name>
    <name evidence="10" type="ORF">JQ619_22750</name>
</gene>
<dbReference type="PANTHER" id="PTHR43159:SF2">
    <property type="entry name" value="ENOYL-[ACYL-CARRIER-PROTEIN] REDUCTASE [NADH], CHLOROPLASTIC"/>
    <property type="match status" value="1"/>
</dbReference>
<dbReference type="NCBIfam" id="NF005078">
    <property type="entry name" value="PRK06505.1"/>
    <property type="match status" value="1"/>
</dbReference>
<keyword evidence="4" id="KW-0276">Fatty acid metabolism</keyword>
<accession>A0ABS5GB83</accession>
<dbReference type="EMBL" id="JAFCLK010000022">
    <property type="protein sequence ID" value="MBR1138587.1"/>
    <property type="molecule type" value="Genomic_DNA"/>
</dbReference>
<reference evidence="11" key="1">
    <citation type="journal article" date="2021" name="ISME J.">
        <title>Evolutionary origin and ecological implication of a unique nif island in free-living Bradyrhizobium lineages.</title>
        <authorList>
            <person name="Tao J."/>
        </authorList>
    </citation>
    <scope>NUCLEOTIDE SEQUENCE [LARGE SCALE GENOMIC DNA]</scope>
    <source>
        <strain evidence="11">SZCCT0094</strain>
    </source>
</reference>
<organism evidence="10 11">
    <name type="scientific">Bradyrhizobium denitrificans</name>
    <dbReference type="NCBI Taxonomy" id="2734912"/>
    <lineage>
        <taxon>Bacteria</taxon>
        <taxon>Pseudomonadati</taxon>
        <taxon>Pseudomonadota</taxon>
        <taxon>Alphaproteobacteria</taxon>
        <taxon>Hyphomicrobiales</taxon>
        <taxon>Nitrobacteraceae</taxon>
        <taxon>Bradyrhizobium</taxon>
    </lineage>
</organism>
<keyword evidence="3 9" id="KW-0444">Lipid biosynthesis</keyword>
<evidence type="ECO:0000256" key="2">
    <source>
        <dbReference type="ARBA" id="ARBA00009233"/>
    </source>
</evidence>
<dbReference type="PRINTS" id="PR00081">
    <property type="entry name" value="GDHRDH"/>
</dbReference>
<sequence>MQGLMAGKRGLVMGIANDHSIAWGIAKTLAAHGAEMAFTYQGDALGKRVRPLAAELGVKHVLSCDVEDIASVDGVFAALREAWGGLDFIVHAVAFSDKNELKGRYADTSRENFSRTMLISCFSFTEIAKRAADLMPESGGSMITLTFDGSNRVMPNYNVMGVAKAALEASVRYLAADYGRRSIRVNAISAGPVRTLAGSGIGDARFMFAFQQKHSPLGRGVTLEELGGSALYLLSELSGGVTGEIHYVDSGYNVISMPRPEDLKGE</sequence>
<evidence type="ECO:0000256" key="1">
    <source>
        <dbReference type="ARBA" id="ARBA00005194"/>
    </source>
</evidence>
<dbReference type="RefSeq" id="WP_172240473.1">
    <property type="nucleotide sequence ID" value="NZ_JABFDP010000026.1"/>
</dbReference>
<dbReference type="InterPro" id="IPR036291">
    <property type="entry name" value="NAD(P)-bd_dom_sf"/>
</dbReference>
<dbReference type="GO" id="GO:0004318">
    <property type="term" value="F:enoyl-[acyl-carrier-protein] reductase (NADH) activity"/>
    <property type="evidence" value="ECO:0007669"/>
    <property type="project" value="UniProtKB-EC"/>
</dbReference>
<keyword evidence="5 9" id="KW-0560">Oxidoreductase</keyword>
<evidence type="ECO:0000256" key="4">
    <source>
        <dbReference type="ARBA" id="ARBA00022832"/>
    </source>
</evidence>
<evidence type="ECO:0000313" key="10">
    <source>
        <dbReference type="EMBL" id="MBR1138587.1"/>
    </source>
</evidence>